<comment type="caution">
    <text evidence="2">The sequence shown here is derived from an EMBL/GenBank/DDBJ whole genome shotgun (WGS) entry which is preliminary data.</text>
</comment>
<keyword evidence="1" id="KW-0472">Membrane</keyword>
<accession>A0A7C1CDI3</accession>
<evidence type="ECO:0000313" key="2">
    <source>
        <dbReference type="EMBL" id="HDP15517.1"/>
    </source>
</evidence>
<keyword evidence="1" id="KW-0812">Transmembrane</keyword>
<organism evidence="2">
    <name type="scientific">Thermofilum adornatum</name>
    <dbReference type="NCBI Taxonomy" id="1365176"/>
    <lineage>
        <taxon>Archaea</taxon>
        <taxon>Thermoproteota</taxon>
        <taxon>Thermoprotei</taxon>
        <taxon>Thermofilales</taxon>
        <taxon>Thermofilaceae</taxon>
        <taxon>Thermofilum</taxon>
    </lineage>
</organism>
<dbReference type="AlphaFoldDB" id="A0A7C1CDI3"/>
<evidence type="ECO:0000256" key="1">
    <source>
        <dbReference type="SAM" id="Phobius"/>
    </source>
</evidence>
<proteinExistence type="predicted"/>
<reference evidence="2" key="1">
    <citation type="journal article" date="2020" name="mSystems">
        <title>Genome- and Community-Level Interaction Insights into Carbon Utilization and Element Cycling Functions of Hydrothermarchaeota in Hydrothermal Sediment.</title>
        <authorList>
            <person name="Zhou Z."/>
            <person name="Liu Y."/>
            <person name="Xu W."/>
            <person name="Pan J."/>
            <person name="Luo Z.H."/>
            <person name="Li M."/>
        </authorList>
    </citation>
    <scope>NUCLEOTIDE SEQUENCE [LARGE SCALE GENOMIC DNA]</scope>
    <source>
        <strain evidence="2">SpSt-116</strain>
    </source>
</reference>
<gene>
    <name evidence="2" type="ORF">ENN26_07085</name>
</gene>
<feature type="transmembrane region" description="Helical" evidence="1">
    <location>
        <begin position="12"/>
        <end position="34"/>
    </location>
</feature>
<sequence>MQSTGEKRKIPIWDAASIIGGFVFLFLGLGLLGTYSQPEWLKLLSFILMGLGIGLLVYVAEKLEGSAFVPTISGEKDDKSPRMRENLWAGSILVGFGLGMLLNNLLAGLILGFGLGLIADALLARAGPCNK</sequence>
<name>A0A7C1CDI3_9CREN</name>
<protein>
    <submittedName>
        <fullName evidence="2">Uncharacterized protein</fullName>
    </submittedName>
</protein>
<dbReference type="EMBL" id="DSAY01000124">
    <property type="protein sequence ID" value="HDP15517.1"/>
    <property type="molecule type" value="Genomic_DNA"/>
</dbReference>
<feature type="transmembrane region" description="Helical" evidence="1">
    <location>
        <begin position="40"/>
        <end position="60"/>
    </location>
</feature>
<keyword evidence="1" id="KW-1133">Transmembrane helix</keyword>